<accession>U7QFK2</accession>
<organism evidence="4 5">
    <name type="scientific">Lyngbya aestuarii BL J</name>
    <dbReference type="NCBI Taxonomy" id="1348334"/>
    <lineage>
        <taxon>Bacteria</taxon>
        <taxon>Bacillati</taxon>
        <taxon>Cyanobacteriota</taxon>
        <taxon>Cyanophyceae</taxon>
        <taxon>Oscillatoriophycideae</taxon>
        <taxon>Oscillatoriales</taxon>
        <taxon>Microcoleaceae</taxon>
        <taxon>Lyngbya</taxon>
    </lineage>
</organism>
<dbReference type="RefSeq" id="WP_023068554.1">
    <property type="nucleotide sequence ID" value="NZ_AUZM01000064.1"/>
</dbReference>
<evidence type="ECO:0000259" key="3">
    <source>
        <dbReference type="Pfam" id="PF14833"/>
    </source>
</evidence>
<dbReference type="Pfam" id="PF14833">
    <property type="entry name" value="NAD_binding_11"/>
    <property type="match status" value="1"/>
</dbReference>
<feature type="transmembrane region" description="Helical" evidence="1">
    <location>
        <begin position="347"/>
        <end position="370"/>
    </location>
</feature>
<evidence type="ECO:0000313" key="4">
    <source>
        <dbReference type="EMBL" id="ERT05221.1"/>
    </source>
</evidence>
<dbReference type="PANTHER" id="PTHR43060:SF15">
    <property type="entry name" value="3-HYDROXYISOBUTYRATE DEHYDROGENASE-LIKE 1, MITOCHONDRIAL-RELATED"/>
    <property type="match status" value="1"/>
</dbReference>
<dbReference type="PANTHER" id="PTHR43060">
    <property type="entry name" value="3-HYDROXYISOBUTYRATE DEHYDROGENASE-LIKE 1, MITOCHONDRIAL-RELATED"/>
    <property type="match status" value="1"/>
</dbReference>
<keyword evidence="1" id="KW-1133">Transmembrane helix</keyword>
<evidence type="ECO:0000259" key="2">
    <source>
        <dbReference type="Pfam" id="PF03446"/>
    </source>
</evidence>
<dbReference type="InterPro" id="IPR008927">
    <property type="entry name" value="6-PGluconate_DH-like_C_sf"/>
</dbReference>
<name>U7QFK2_9CYAN</name>
<evidence type="ECO:0000256" key="1">
    <source>
        <dbReference type="SAM" id="Phobius"/>
    </source>
</evidence>
<dbReference type="Pfam" id="PF03446">
    <property type="entry name" value="NAD_binding_2"/>
    <property type="match status" value="1"/>
</dbReference>
<dbReference type="InterPro" id="IPR036291">
    <property type="entry name" value="NAD(P)-bd_dom_sf"/>
</dbReference>
<dbReference type="OrthoDB" id="9812907at2"/>
<sequence>MLLNNSISHTESPLNYPILGIIGCGNIGKRQAANFLAHGYSVYVYDINPARMTQLHSLGAHITQSCAELATHCEVIFTALPTPSDVIKAVLEGKQNLSQGLRPGSIYIDITTNSPETIYRLHKVMNLLGVEMLDAPFNDCSEGATSEAGMGLAVLASGSKKTFEQMQPILQLMADQVLYCGEIGNGTRCKLIHNAVNAVAVQAVSEGITLGLAQDIPLQTIWDALRFGSFGQNPGDIHGLPYYWFSRRCDHLSKHPAFTIKLLHKDLRIALDMAIERDISVPHLGLTVKDYEEAERRGWSPYAATKVRSLQEERAGVIAKASQPLISSSNLSTPPPTKASENSKNRFSLYSVLMLILVSNLFQLGLQWLFHSHHLF</sequence>
<keyword evidence="1" id="KW-0812">Transmembrane</keyword>
<dbReference type="InterPro" id="IPR029752">
    <property type="entry name" value="D-isomer_DH_CS1"/>
</dbReference>
<dbReference type="PROSITE" id="PS00065">
    <property type="entry name" value="D_2_HYDROXYACID_DH_1"/>
    <property type="match status" value="1"/>
</dbReference>
<dbReference type="SUPFAM" id="SSF51735">
    <property type="entry name" value="NAD(P)-binding Rossmann-fold domains"/>
    <property type="match status" value="1"/>
</dbReference>
<keyword evidence="1" id="KW-0472">Membrane</keyword>
<dbReference type="EMBL" id="AUZM01000064">
    <property type="protein sequence ID" value="ERT05221.1"/>
    <property type="molecule type" value="Genomic_DNA"/>
</dbReference>
<dbReference type="AlphaFoldDB" id="U7QFK2"/>
<gene>
    <name evidence="4" type="ORF">M595_4838</name>
</gene>
<reference evidence="4 5" key="1">
    <citation type="journal article" date="2013" name="Front. Microbiol.">
        <title>Comparative genomic analyses of the cyanobacterium, Lyngbya aestuarii BL J, a powerful hydrogen producer.</title>
        <authorList>
            <person name="Kothari A."/>
            <person name="Vaughn M."/>
            <person name="Garcia-Pichel F."/>
        </authorList>
    </citation>
    <scope>NUCLEOTIDE SEQUENCE [LARGE SCALE GENOMIC DNA]</scope>
    <source>
        <strain evidence="4 5">BL J</strain>
    </source>
</reference>
<dbReference type="InterPro" id="IPR006115">
    <property type="entry name" value="6PGDH_NADP-bd"/>
</dbReference>
<dbReference type="GO" id="GO:0050661">
    <property type="term" value="F:NADP binding"/>
    <property type="evidence" value="ECO:0007669"/>
    <property type="project" value="InterPro"/>
</dbReference>
<dbReference type="InterPro" id="IPR013328">
    <property type="entry name" value="6PGD_dom2"/>
</dbReference>
<keyword evidence="5" id="KW-1185">Reference proteome</keyword>
<dbReference type="Proteomes" id="UP000017127">
    <property type="component" value="Unassembled WGS sequence"/>
</dbReference>
<dbReference type="InterPro" id="IPR029154">
    <property type="entry name" value="HIBADH-like_NADP-bd"/>
</dbReference>
<evidence type="ECO:0000313" key="5">
    <source>
        <dbReference type="Proteomes" id="UP000017127"/>
    </source>
</evidence>
<dbReference type="PATRIC" id="fig|1348334.3.peg.4665"/>
<protein>
    <submittedName>
        <fullName evidence="4">NAD binding domain of 6-phosphogluconate dehydrogenase family protein</fullName>
    </submittedName>
</protein>
<dbReference type="Gene3D" id="1.10.1040.10">
    <property type="entry name" value="N-(1-d-carboxylethyl)-l-norvaline Dehydrogenase, domain 2"/>
    <property type="match status" value="1"/>
</dbReference>
<dbReference type="Gene3D" id="3.40.50.720">
    <property type="entry name" value="NAD(P)-binding Rossmann-like Domain"/>
    <property type="match status" value="1"/>
</dbReference>
<feature type="domain" description="3-hydroxyisobutyrate dehydrogenase-like NAD-binding" evidence="3">
    <location>
        <begin position="184"/>
        <end position="298"/>
    </location>
</feature>
<proteinExistence type="predicted"/>
<comment type="caution">
    <text evidence="4">The sequence shown here is derived from an EMBL/GenBank/DDBJ whole genome shotgun (WGS) entry which is preliminary data.</text>
</comment>
<dbReference type="SUPFAM" id="SSF48179">
    <property type="entry name" value="6-phosphogluconate dehydrogenase C-terminal domain-like"/>
    <property type="match status" value="1"/>
</dbReference>
<feature type="domain" description="6-phosphogluconate dehydrogenase NADP-binding" evidence="2">
    <location>
        <begin position="19"/>
        <end position="181"/>
    </location>
</feature>
<dbReference type="GO" id="GO:0051287">
    <property type="term" value="F:NAD binding"/>
    <property type="evidence" value="ECO:0007669"/>
    <property type="project" value="InterPro"/>
</dbReference>